<organism evidence="2">
    <name type="scientific">Gymnodinialimonas phycosphaerae</name>
    <dbReference type="NCBI Taxonomy" id="2841589"/>
    <lineage>
        <taxon>Bacteria</taxon>
        <taxon>Pseudomonadati</taxon>
        <taxon>Pseudomonadota</taxon>
        <taxon>Alphaproteobacteria</taxon>
        <taxon>Rhodobacterales</taxon>
        <taxon>Paracoccaceae</taxon>
        <taxon>Gymnodinialimonas</taxon>
    </lineage>
</organism>
<dbReference type="AlphaFoldDB" id="A0A975TYL7"/>
<accession>A0A975TYL7</accession>
<dbReference type="EMBL" id="CP078073">
    <property type="protein sequence ID" value="QXL89116.1"/>
    <property type="molecule type" value="Genomic_DNA"/>
</dbReference>
<name>A0A975TYL7_9RHOB</name>
<dbReference type="EMBL" id="JAIMBW010000001">
    <property type="protein sequence ID" value="MBY4892366.1"/>
    <property type="molecule type" value="Genomic_DNA"/>
</dbReference>
<evidence type="ECO:0000313" key="2">
    <source>
        <dbReference type="EMBL" id="QXL89116.1"/>
    </source>
</evidence>
<dbReference type="Proteomes" id="UP000693972">
    <property type="component" value="Unassembled WGS sequence"/>
</dbReference>
<proteinExistence type="predicted"/>
<gene>
    <name evidence="1" type="ORF">KUL25_06285</name>
    <name evidence="2" type="ORF">KUL25_06290</name>
</gene>
<evidence type="ECO:0000313" key="3">
    <source>
        <dbReference type="Proteomes" id="UP000693972"/>
    </source>
</evidence>
<evidence type="ECO:0000313" key="1">
    <source>
        <dbReference type="EMBL" id="MBY4892366.1"/>
    </source>
</evidence>
<dbReference type="RefSeq" id="WP_257892165.1">
    <property type="nucleotide sequence ID" value="NZ_JAIMBW010000001.1"/>
</dbReference>
<keyword evidence="3" id="KW-1185">Reference proteome</keyword>
<protein>
    <submittedName>
        <fullName evidence="2">Uncharacterized protein</fullName>
    </submittedName>
</protein>
<sequence length="67" mass="7348">MPASELTVAELTAIHDQRGEPYRPSSFTIDDVWRRAVSQDLRGLDPAIAQEVLTAAASRFDGAQIHV</sequence>
<reference evidence="2 3" key="1">
    <citation type="submission" date="2021-07" db="EMBL/GenBank/DDBJ databases">
        <title>Karlodiniumbacter phycospheric gen. nov., sp. nov., a phycosphere bacterium isolated from karlodinium veneficum.</title>
        <authorList>
            <person name="Peng Y."/>
            <person name="Jiang L."/>
            <person name="Lee J."/>
        </authorList>
    </citation>
    <scope>NUCLEOTIDE SEQUENCE</scope>
    <source>
        <strain evidence="2 3">N5</strain>
    </source>
</reference>